<evidence type="ECO:0000313" key="2">
    <source>
        <dbReference type="Proteomes" id="UP000187283"/>
    </source>
</evidence>
<gene>
    <name evidence="1" type="ORF">AYI70_g554</name>
</gene>
<keyword evidence="2" id="KW-1185">Reference proteome</keyword>
<dbReference type="AlphaFoldDB" id="A0A1R1YG80"/>
<dbReference type="EMBL" id="LSSN01000089">
    <property type="protein sequence ID" value="OMJ25931.1"/>
    <property type="molecule type" value="Genomic_DNA"/>
</dbReference>
<evidence type="ECO:0000313" key="1">
    <source>
        <dbReference type="EMBL" id="OMJ25931.1"/>
    </source>
</evidence>
<reference evidence="1 2" key="1">
    <citation type="submission" date="2017-01" db="EMBL/GenBank/DDBJ databases">
        <authorList>
            <person name="Mah S.A."/>
            <person name="Swanson W.J."/>
            <person name="Moy G.W."/>
            <person name="Vacquier V.D."/>
        </authorList>
    </citation>
    <scope>NUCLEOTIDE SEQUENCE [LARGE SCALE GENOMIC DNA]</scope>
    <source>
        <strain evidence="1 2">GSMNP</strain>
    </source>
</reference>
<dbReference type="OrthoDB" id="10424035at2759"/>
<comment type="caution">
    <text evidence="1">The sequence shown here is derived from an EMBL/GenBank/DDBJ whole genome shotgun (WGS) entry which is preliminary data.</text>
</comment>
<organism evidence="1 2">
    <name type="scientific">Smittium culicis</name>
    <dbReference type="NCBI Taxonomy" id="133412"/>
    <lineage>
        <taxon>Eukaryota</taxon>
        <taxon>Fungi</taxon>
        <taxon>Fungi incertae sedis</taxon>
        <taxon>Zoopagomycota</taxon>
        <taxon>Kickxellomycotina</taxon>
        <taxon>Harpellomycetes</taxon>
        <taxon>Harpellales</taxon>
        <taxon>Legeriomycetaceae</taxon>
        <taxon>Smittium</taxon>
    </lineage>
</organism>
<sequence>MLCSIFAPFDAKLGSLFRFSSPPINGTPFDSRSNVDNEHTYPTLSEYVLNTRKNSIIWLEVFAMLPISINGVTKIPTISLTNITKFSWKNSKNSCFTWLNRTVLFGVISNSSESSLSNTENSINTAKNDPQINSTNFVRIITVSLEKWLKYMFAFSVAKFTLLWNA</sequence>
<protein>
    <submittedName>
        <fullName evidence="1">Uncharacterized protein</fullName>
    </submittedName>
</protein>
<name>A0A1R1YG80_9FUNG</name>
<proteinExistence type="predicted"/>
<accession>A0A1R1YG80</accession>
<dbReference type="Proteomes" id="UP000187283">
    <property type="component" value="Unassembled WGS sequence"/>
</dbReference>